<comment type="caution">
    <text evidence="1">The sequence shown here is derived from an EMBL/GenBank/DDBJ whole genome shotgun (WGS) entry which is preliminary data.</text>
</comment>
<dbReference type="AlphaFoldDB" id="A0A0M2K293"/>
<protein>
    <recommendedName>
        <fullName evidence="3">ESX-1 secretion-associated protein</fullName>
    </recommendedName>
</protein>
<dbReference type="OrthoDB" id="4763847at2"/>
<dbReference type="InterPro" id="IPR022536">
    <property type="entry name" value="EspC"/>
</dbReference>
<evidence type="ECO:0008006" key="3">
    <source>
        <dbReference type="Google" id="ProtNLM"/>
    </source>
</evidence>
<proteinExistence type="predicted"/>
<dbReference type="STRING" id="1807.MOBUDSM44075_04401"/>
<dbReference type="Proteomes" id="UP000034150">
    <property type="component" value="Unassembled WGS sequence"/>
</dbReference>
<reference evidence="1 2" key="1">
    <citation type="journal article" date="2015" name="Genome Announc.">
        <title>Draft Genome Sequence of Mycobacterium obuense Strain UC1, Isolated from Patient Sputum.</title>
        <authorList>
            <person name="Greninger A.L."/>
            <person name="Cunningham G."/>
            <person name="Hsu E.D."/>
            <person name="Yu J.M."/>
            <person name="Chiu C.Y."/>
            <person name="Miller S."/>
        </authorList>
    </citation>
    <scope>NUCLEOTIDE SEQUENCE [LARGE SCALE GENOMIC DNA]</scope>
    <source>
        <strain evidence="1 2">UC1</strain>
    </source>
</reference>
<dbReference type="EMBL" id="LAUZ02000001">
    <property type="protein sequence ID" value="KKF01045.1"/>
    <property type="molecule type" value="Genomic_DNA"/>
</dbReference>
<dbReference type="GO" id="GO:0009306">
    <property type="term" value="P:protein secretion"/>
    <property type="evidence" value="ECO:0007669"/>
    <property type="project" value="InterPro"/>
</dbReference>
<accession>A0A0M2K293</accession>
<dbReference type="RefSeq" id="WP_046363971.1">
    <property type="nucleotide sequence ID" value="NZ_LAUZ02000001.1"/>
</dbReference>
<evidence type="ECO:0000313" key="2">
    <source>
        <dbReference type="Proteomes" id="UP000034150"/>
    </source>
</evidence>
<gene>
    <name evidence="1" type="ORF">WN67_15700</name>
</gene>
<name>A0A0M2K293_9MYCO</name>
<keyword evidence="2" id="KW-1185">Reference proteome</keyword>
<sequence length="98" mass="10351">MGSTGVDVGALRAVAREYERVAEIVDRSVRDHLQQLAFGGSTAGRAYVADGEALQTALRDLTTSVAQWSRAAGEIASALDVSIDRYIDADERAAGRVG</sequence>
<organism evidence="1 2">
    <name type="scientific">Mycolicibacterium obuense</name>
    <dbReference type="NCBI Taxonomy" id="1807"/>
    <lineage>
        <taxon>Bacteria</taxon>
        <taxon>Bacillati</taxon>
        <taxon>Actinomycetota</taxon>
        <taxon>Actinomycetes</taxon>
        <taxon>Mycobacteriales</taxon>
        <taxon>Mycobacteriaceae</taxon>
        <taxon>Mycolicibacterium</taxon>
    </lineage>
</organism>
<dbReference type="Pfam" id="PF10824">
    <property type="entry name" value="T7SS_ESX_EspC"/>
    <property type="match status" value="1"/>
</dbReference>
<dbReference type="PATRIC" id="fig|1807.13.peg.126"/>
<evidence type="ECO:0000313" key="1">
    <source>
        <dbReference type="EMBL" id="KKF01045.1"/>
    </source>
</evidence>